<protein>
    <submittedName>
        <fullName evidence="2">Uncharacterized protein</fullName>
    </submittedName>
</protein>
<evidence type="ECO:0000313" key="2">
    <source>
        <dbReference type="EMBL" id="KAF2823311.1"/>
    </source>
</evidence>
<organism evidence="2 3">
    <name type="scientific">Ophiobolus disseminans</name>
    <dbReference type="NCBI Taxonomy" id="1469910"/>
    <lineage>
        <taxon>Eukaryota</taxon>
        <taxon>Fungi</taxon>
        <taxon>Dikarya</taxon>
        <taxon>Ascomycota</taxon>
        <taxon>Pezizomycotina</taxon>
        <taxon>Dothideomycetes</taxon>
        <taxon>Pleosporomycetidae</taxon>
        <taxon>Pleosporales</taxon>
        <taxon>Pleosporineae</taxon>
        <taxon>Phaeosphaeriaceae</taxon>
        <taxon>Ophiobolus</taxon>
    </lineage>
</organism>
<dbReference type="Proteomes" id="UP000799424">
    <property type="component" value="Unassembled WGS sequence"/>
</dbReference>
<evidence type="ECO:0000256" key="1">
    <source>
        <dbReference type="SAM" id="MobiDB-lite"/>
    </source>
</evidence>
<reference evidence="2" key="1">
    <citation type="journal article" date="2020" name="Stud. Mycol.">
        <title>101 Dothideomycetes genomes: a test case for predicting lifestyles and emergence of pathogens.</title>
        <authorList>
            <person name="Haridas S."/>
            <person name="Albert R."/>
            <person name="Binder M."/>
            <person name="Bloem J."/>
            <person name="Labutti K."/>
            <person name="Salamov A."/>
            <person name="Andreopoulos B."/>
            <person name="Baker S."/>
            <person name="Barry K."/>
            <person name="Bills G."/>
            <person name="Bluhm B."/>
            <person name="Cannon C."/>
            <person name="Castanera R."/>
            <person name="Culley D."/>
            <person name="Daum C."/>
            <person name="Ezra D."/>
            <person name="Gonzalez J."/>
            <person name="Henrissat B."/>
            <person name="Kuo A."/>
            <person name="Liang C."/>
            <person name="Lipzen A."/>
            <person name="Lutzoni F."/>
            <person name="Magnuson J."/>
            <person name="Mondo S."/>
            <person name="Nolan M."/>
            <person name="Ohm R."/>
            <person name="Pangilinan J."/>
            <person name="Park H.-J."/>
            <person name="Ramirez L."/>
            <person name="Alfaro M."/>
            <person name="Sun H."/>
            <person name="Tritt A."/>
            <person name="Yoshinaga Y."/>
            <person name="Zwiers L.-H."/>
            <person name="Turgeon B."/>
            <person name="Goodwin S."/>
            <person name="Spatafora J."/>
            <person name="Crous P."/>
            <person name="Grigoriev I."/>
        </authorList>
    </citation>
    <scope>NUCLEOTIDE SEQUENCE</scope>
    <source>
        <strain evidence="2">CBS 113818</strain>
    </source>
</reference>
<evidence type="ECO:0000313" key="3">
    <source>
        <dbReference type="Proteomes" id="UP000799424"/>
    </source>
</evidence>
<dbReference type="EMBL" id="MU006232">
    <property type="protein sequence ID" value="KAF2823311.1"/>
    <property type="molecule type" value="Genomic_DNA"/>
</dbReference>
<gene>
    <name evidence="2" type="ORF">CC86DRAFT_469135</name>
</gene>
<dbReference type="AlphaFoldDB" id="A0A6A6ZQC6"/>
<proteinExistence type="predicted"/>
<feature type="compositionally biased region" description="Basic and acidic residues" evidence="1">
    <location>
        <begin position="139"/>
        <end position="159"/>
    </location>
</feature>
<name>A0A6A6ZQC6_9PLEO</name>
<sequence>MAILAAVAQLIEKGAKEQEPTVDNPRFNKTLQLLITQQEQQAQSELDPAEAVAEMEMNQILAAREEDSANIQRLERLIMQQREEQQKVELNWRAERLMLNEKAAKQAQDAKEQVEREVSATRSAEKALLQALEFARAEVEKRARETTEEDTRKEREKADKKAKKRINRFEELFATMTATTQTNGNDPVR</sequence>
<accession>A0A6A6ZQC6</accession>
<feature type="region of interest" description="Disordered" evidence="1">
    <location>
        <begin position="139"/>
        <end position="164"/>
    </location>
</feature>
<keyword evidence="3" id="KW-1185">Reference proteome</keyword>